<organism evidence="2 3">
    <name type="scientific">Aldrovandia affinis</name>
    <dbReference type="NCBI Taxonomy" id="143900"/>
    <lineage>
        <taxon>Eukaryota</taxon>
        <taxon>Metazoa</taxon>
        <taxon>Chordata</taxon>
        <taxon>Craniata</taxon>
        <taxon>Vertebrata</taxon>
        <taxon>Euteleostomi</taxon>
        <taxon>Actinopterygii</taxon>
        <taxon>Neopterygii</taxon>
        <taxon>Teleostei</taxon>
        <taxon>Notacanthiformes</taxon>
        <taxon>Halosauridae</taxon>
        <taxon>Aldrovandia</taxon>
    </lineage>
</organism>
<feature type="region of interest" description="Disordered" evidence="1">
    <location>
        <begin position="102"/>
        <end position="176"/>
    </location>
</feature>
<evidence type="ECO:0000313" key="3">
    <source>
        <dbReference type="Proteomes" id="UP001221898"/>
    </source>
</evidence>
<sequence length="176" mass="19688">MLFMGRSLRSCLDLLKPDIRKHVQDKQCSPSQLQRKLRTFDVGQRVLTRDYRSPNQKWQSGEILSQTGPLSYTVNVGPNMVWRRHVDQLLDASPGQIAAQQKPLDVSAGDVTALQEGSDTPQDSEDAPMPPNNAAVNDDTQIQATVNPTLPSVTDSESSVRRFPERKRTPPQRLDL</sequence>
<dbReference type="PANTHER" id="PTHR37984:SF14">
    <property type="entry name" value="RIBONUCLEASE H"/>
    <property type="match status" value="1"/>
</dbReference>
<keyword evidence="3" id="KW-1185">Reference proteome</keyword>
<feature type="compositionally biased region" description="Polar residues" evidence="1">
    <location>
        <begin position="134"/>
        <end position="157"/>
    </location>
</feature>
<name>A0AAD7VZ75_9TELE</name>
<reference evidence="2" key="1">
    <citation type="journal article" date="2023" name="Science">
        <title>Genome structures resolve the early diversification of teleost fishes.</title>
        <authorList>
            <person name="Parey E."/>
            <person name="Louis A."/>
            <person name="Montfort J."/>
            <person name="Bouchez O."/>
            <person name="Roques C."/>
            <person name="Iampietro C."/>
            <person name="Lluch J."/>
            <person name="Castinel A."/>
            <person name="Donnadieu C."/>
            <person name="Desvignes T."/>
            <person name="Floi Bucao C."/>
            <person name="Jouanno E."/>
            <person name="Wen M."/>
            <person name="Mejri S."/>
            <person name="Dirks R."/>
            <person name="Jansen H."/>
            <person name="Henkel C."/>
            <person name="Chen W.J."/>
            <person name="Zahm M."/>
            <person name="Cabau C."/>
            <person name="Klopp C."/>
            <person name="Thompson A.W."/>
            <person name="Robinson-Rechavi M."/>
            <person name="Braasch I."/>
            <person name="Lecointre G."/>
            <person name="Bobe J."/>
            <person name="Postlethwait J.H."/>
            <person name="Berthelot C."/>
            <person name="Roest Crollius H."/>
            <person name="Guiguen Y."/>
        </authorList>
    </citation>
    <scope>NUCLEOTIDE SEQUENCE</scope>
    <source>
        <strain evidence="2">NC1722</strain>
    </source>
</reference>
<evidence type="ECO:0000256" key="1">
    <source>
        <dbReference type="SAM" id="MobiDB-lite"/>
    </source>
</evidence>
<dbReference type="EMBL" id="JAINUG010000604">
    <property type="protein sequence ID" value="KAJ8366351.1"/>
    <property type="molecule type" value="Genomic_DNA"/>
</dbReference>
<gene>
    <name evidence="2" type="ORF">AAFF_G00361050</name>
</gene>
<dbReference type="InterPro" id="IPR050951">
    <property type="entry name" value="Retrovirus_Pol_polyprotein"/>
</dbReference>
<evidence type="ECO:0000313" key="2">
    <source>
        <dbReference type="EMBL" id="KAJ8366351.1"/>
    </source>
</evidence>
<protein>
    <submittedName>
        <fullName evidence="2">Uncharacterized protein</fullName>
    </submittedName>
</protein>
<accession>A0AAD7VZ75</accession>
<feature type="compositionally biased region" description="Basic and acidic residues" evidence="1">
    <location>
        <begin position="158"/>
        <end position="176"/>
    </location>
</feature>
<dbReference type="Proteomes" id="UP001221898">
    <property type="component" value="Unassembled WGS sequence"/>
</dbReference>
<dbReference type="PANTHER" id="PTHR37984">
    <property type="entry name" value="PROTEIN CBG26694"/>
    <property type="match status" value="1"/>
</dbReference>
<proteinExistence type="predicted"/>
<dbReference type="AlphaFoldDB" id="A0AAD7VZ75"/>
<comment type="caution">
    <text evidence="2">The sequence shown here is derived from an EMBL/GenBank/DDBJ whole genome shotgun (WGS) entry which is preliminary data.</text>
</comment>